<protein>
    <submittedName>
        <fullName evidence="1">Uncharacterized protein</fullName>
    </submittedName>
</protein>
<evidence type="ECO:0000313" key="1">
    <source>
        <dbReference type="EMBL" id="MDW9251161.1"/>
    </source>
</evidence>
<evidence type="ECO:0000313" key="2">
    <source>
        <dbReference type="Proteomes" id="UP001272137"/>
    </source>
</evidence>
<dbReference type="AlphaFoldDB" id="A0AAW9CNK9"/>
<reference evidence="1" key="1">
    <citation type="submission" date="2018-08" db="EMBL/GenBank/DDBJ databases">
        <title>Identification of Burkholderia cepacia strains that express a Burkholderia pseudomallei-like capsular polysaccharide.</title>
        <authorList>
            <person name="Burtnick M.N."/>
            <person name="Vongsouvath M."/>
            <person name="Newton P."/>
            <person name="Wuthiekanun V."/>
            <person name="Limmathurotsakul D."/>
            <person name="Brett P.J."/>
            <person name="Chantratita N."/>
            <person name="Dance D.A."/>
        </authorList>
    </citation>
    <scope>NUCLEOTIDE SEQUENCE</scope>
    <source>
        <strain evidence="1">SBXCC001</strain>
    </source>
</reference>
<dbReference type="Proteomes" id="UP001272137">
    <property type="component" value="Unassembled WGS sequence"/>
</dbReference>
<gene>
    <name evidence="1" type="ORF">C7S16_5892</name>
</gene>
<dbReference type="EMBL" id="QXCT01000001">
    <property type="protein sequence ID" value="MDW9251161.1"/>
    <property type="molecule type" value="Genomic_DNA"/>
</dbReference>
<comment type="caution">
    <text evidence="1">The sequence shown here is derived from an EMBL/GenBank/DDBJ whole genome shotgun (WGS) entry which is preliminary data.</text>
</comment>
<sequence>MNRIDHWRMENDRIIHHLSLLQSADYFQIPFVARCDSI</sequence>
<name>A0AAW9CNK9_BURTH</name>
<proteinExistence type="predicted"/>
<organism evidence="1 2">
    <name type="scientific">Burkholderia thailandensis</name>
    <dbReference type="NCBI Taxonomy" id="57975"/>
    <lineage>
        <taxon>Bacteria</taxon>
        <taxon>Pseudomonadati</taxon>
        <taxon>Pseudomonadota</taxon>
        <taxon>Betaproteobacteria</taxon>
        <taxon>Burkholderiales</taxon>
        <taxon>Burkholderiaceae</taxon>
        <taxon>Burkholderia</taxon>
        <taxon>pseudomallei group</taxon>
    </lineage>
</organism>
<accession>A0AAW9CNK9</accession>